<dbReference type="Gene3D" id="1.20.120.1770">
    <property type="match status" value="1"/>
</dbReference>
<keyword evidence="4" id="KW-0249">Electron transport</keyword>
<evidence type="ECO:0000256" key="4">
    <source>
        <dbReference type="ARBA" id="ARBA00022982"/>
    </source>
</evidence>
<evidence type="ECO:0000256" key="5">
    <source>
        <dbReference type="ARBA" id="ARBA00022989"/>
    </source>
</evidence>
<dbReference type="InterPro" id="IPR006593">
    <property type="entry name" value="Cyt_b561/ferric_Rdtase_TM"/>
</dbReference>
<reference evidence="10" key="1">
    <citation type="journal article" date="2018" name="Nat. Microbiol.">
        <title>Leveraging single-cell genomics to expand the fungal tree of life.</title>
        <authorList>
            <person name="Ahrendt S.R."/>
            <person name="Quandt C.A."/>
            <person name="Ciobanu D."/>
            <person name="Clum A."/>
            <person name="Salamov A."/>
            <person name="Andreopoulos B."/>
            <person name="Cheng J.F."/>
            <person name="Woyke T."/>
            <person name="Pelin A."/>
            <person name="Henrissat B."/>
            <person name="Reynolds N.K."/>
            <person name="Benny G.L."/>
            <person name="Smith M.E."/>
            <person name="James T.Y."/>
            <person name="Grigoriev I.V."/>
        </authorList>
    </citation>
    <scope>NUCLEOTIDE SEQUENCE [LARGE SCALE GENOMIC DNA]</scope>
    <source>
        <strain evidence="10">Benny S71-1</strain>
    </source>
</reference>
<feature type="transmembrane region" description="Helical" evidence="7">
    <location>
        <begin position="342"/>
        <end position="363"/>
    </location>
</feature>
<dbReference type="InterPro" id="IPR018827">
    <property type="entry name" value="YTP1_C"/>
</dbReference>
<keyword evidence="5 7" id="KW-1133">Transmembrane helix</keyword>
<evidence type="ECO:0000256" key="2">
    <source>
        <dbReference type="ARBA" id="ARBA00022448"/>
    </source>
</evidence>
<keyword evidence="2" id="KW-0813">Transport</keyword>
<dbReference type="GO" id="GO:0016020">
    <property type="term" value="C:membrane"/>
    <property type="evidence" value="ECO:0007669"/>
    <property type="project" value="UniProtKB-SubCell"/>
</dbReference>
<feature type="transmembrane region" description="Helical" evidence="7">
    <location>
        <begin position="40"/>
        <end position="57"/>
    </location>
</feature>
<evidence type="ECO:0000313" key="10">
    <source>
        <dbReference type="Proteomes" id="UP000278143"/>
    </source>
</evidence>
<dbReference type="Proteomes" id="UP000278143">
    <property type="component" value="Unassembled WGS sequence"/>
</dbReference>
<dbReference type="EMBL" id="KZ989769">
    <property type="protein sequence ID" value="RKP25380.1"/>
    <property type="molecule type" value="Genomic_DNA"/>
</dbReference>
<feature type="transmembrane region" description="Helical" evidence="7">
    <location>
        <begin position="69"/>
        <end position="87"/>
    </location>
</feature>
<evidence type="ECO:0000256" key="7">
    <source>
        <dbReference type="SAM" id="Phobius"/>
    </source>
</evidence>
<accession>A0A4P9Z1S7</accession>
<feature type="transmembrane region" description="Helical" evidence="7">
    <location>
        <begin position="108"/>
        <end position="127"/>
    </location>
</feature>
<sequence>PMDVWLKLHIILMLVAFGGLFPLGIIMGVTKHRFHVPTQLLAIVLSVLGIVLGHVHGGRVFPHSAHATGANWVVLMIIVQAGIGVFLKRYRAPTTLRLVAKLGHRTIGMLWFVVGGVQCALGLITYMGYCGDTHTGNCLAHEIMGSSIATYGVASHLTASGQGRRWLRPSSSLKSRSLDWIDAWLITVWGVFNTFTEHRWGQAWNHTDLQHTSMGVLWWAGGAAALLSLLHRPDQRTPLPALVIFFTGAGMVAHHQHMEIGVMTHAWFGKSLMAAGGVRLVEMALEEGGLGGKAQGSAEHRVLPMLRRFSGLLLVVAGLLFCGSTEQALASVAGNGLDVVTYMNGIIALGFAVLAYVEGLVYVY</sequence>
<evidence type="ECO:0000256" key="1">
    <source>
        <dbReference type="ARBA" id="ARBA00004370"/>
    </source>
</evidence>
<keyword evidence="6 7" id="KW-0472">Membrane</keyword>
<evidence type="ECO:0000313" key="9">
    <source>
        <dbReference type="EMBL" id="RKP25380.1"/>
    </source>
</evidence>
<protein>
    <recommendedName>
        <fullName evidence="8">Cytochrome b561 domain-containing protein</fullName>
    </recommendedName>
</protein>
<evidence type="ECO:0000256" key="3">
    <source>
        <dbReference type="ARBA" id="ARBA00022692"/>
    </source>
</evidence>
<dbReference type="PANTHER" id="PTHR31685:SF2">
    <property type="entry name" value="PROTEIN YTP1"/>
    <property type="match status" value="1"/>
</dbReference>
<dbReference type="OrthoDB" id="4137487at2759"/>
<keyword evidence="3 7" id="KW-0812">Transmembrane</keyword>
<dbReference type="PANTHER" id="PTHR31685">
    <property type="entry name" value="INTEGRAL MEMBRANE PROTEIN (AFU_ORTHOLOGUE AFUA_6G12730)-RELATED"/>
    <property type="match status" value="1"/>
</dbReference>
<organism evidence="9 10">
    <name type="scientific">Syncephalis pseudoplumigaleata</name>
    <dbReference type="NCBI Taxonomy" id="1712513"/>
    <lineage>
        <taxon>Eukaryota</taxon>
        <taxon>Fungi</taxon>
        <taxon>Fungi incertae sedis</taxon>
        <taxon>Zoopagomycota</taxon>
        <taxon>Zoopagomycotina</taxon>
        <taxon>Zoopagomycetes</taxon>
        <taxon>Zoopagales</taxon>
        <taxon>Piptocephalidaceae</taxon>
        <taxon>Syncephalis</taxon>
    </lineage>
</organism>
<dbReference type="SMART" id="SM00665">
    <property type="entry name" value="B561"/>
    <property type="match status" value="1"/>
</dbReference>
<dbReference type="AlphaFoldDB" id="A0A4P9Z1S7"/>
<evidence type="ECO:0000259" key="8">
    <source>
        <dbReference type="SMART" id="SM00665"/>
    </source>
</evidence>
<feature type="non-terminal residue" evidence="9">
    <location>
        <position position="1"/>
    </location>
</feature>
<dbReference type="Pfam" id="PF10355">
    <property type="entry name" value="Ytp1"/>
    <property type="match status" value="1"/>
</dbReference>
<feature type="transmembrane region" description="Helical" evidence="7">
    <location>
        <begin position="216"/>
        <end position="232"/>
    </location>
</feature>
<evidence type="ECO:0000256" key="6">
    <source>
        <dbReference type="ARBA" id="ARBA00023136"/>
    </source>
</evidence>
<keyword evidence="10" id="KW-1185">Reference proteome</keyword>
<comment type="subcellular location">
    <subcellularLocation>
        <location evidence="1">Membrane</location>
    </subcellularLocation>
</comment>
<gene>
    <name evidence="9" type="ORF">SYNPS1DRAFT_8546</name>
</gene>
<feature type="domain" description="Cytochrome b561" evidence="8">
    <location>
        <begin position="8"/>
        <end position="123"/>
    </location>
</feature>
<dbReference type="InterPro" id="IPR018825">
    <property type="entry name" value="DUF2427"/>
</dbReference>
<feature type="transmembrane region" description="Helical" evidence="7">
    <location>
        <begin position="309"/>
        <end position="330"/>
    </location>
</feature>
<name>A0A4P9Z1S7_9FUNG</name>
<dbReference type="Pfam" id="PF10348">
    <property type="entry name" value="DUF2427"/>
    <property type="match status" value="1"/>
</dbReference>
<proteinExistence type="predicted"/>
<feature type="non-terminal residue" evidence="9">
    <location>
        <position position="364"/>
    </location>
</feature>
<feature type="transmembrane region" description="Helical" evidence="7">
    <location>
        <begin position="6"/>
        <end position="28"/>
    </location>
</feature>
<dbReference type="CDD" id="cd08760">
    <property type="entry name" value="Cyt_b561_FRRS1_like"/>
    <property type="match status" value="1"/>
</dbReference>